<reference evidence="7" key="1">
    <citation type="journal article" date="2023" name="Science">
        <title>Elucidation of the pathway for biosynthesis of saponin adjuvants from the soapbark tree.</title>
        <authorList>
            <person name="Reed J."/>
            <person name="Orme A."/>
            <person name="El-Demerdash A."/>
            <person name="Owen C."/>
            <person name="Martin L.B.B."/>
            <person name="Misra R.C."/>
            <person name="Kikuchi S."/>
            <person name="Rejzek M."/>
            <person name="Martin A.C."/>
            <person name="Harkess A."/>
            <person name="Leebens-Mack J."/>
            <person name="Louveau T."/>
            <person name="Stephenson M.J."/>
            <person name="Osbourn A."/>
        </authorList>
    </citation>
    <scope>NUCLEOTIDE SEQUENCE</scope>
    <source>
        <strain evidence="7">S10</strain>
    </source>
</reference>
<organism evidence="7 8">
    <name type="scientific">Quillaja saponaria</name>
    <name type="common">Soap bark tree</name>
    <dbReference type="NCBI Taxonomy" id="32244"/>
    <lineage>
        <taxon>Eukaryota</taxon>
        <taxon>Viridiplantae</taxon>
        <taxon>Streptophyta</taxon>
        <taxon>Embryophyta</taxon>
        <taxon>Tracheophyta</taxon>
        <taxon>Spermatophyta</taxon>
        <taxon>Magnoliopsida</taxon>
        <taxon>eudicotyledons</taxon>
        <taxon>Gunneridae</taxon>
        <taxon>Pentapetalae</taxon>
        <taxon>rosids</taxon>
        <taxon>fabids</taxon>
        <taxon>Fabales</taxon>
        <taxon>Quillajaceae</taxon>
        <taxon>Quillaja</taxon>
    </lineage>
</organism>
<accession>A0AAD7L1S8</accession>
<comment type="similarity">
    <text evidence="2">Belongs to the multi antimicrobial extrusion (MATE) (TC 2.A.66.1) family.</text>
</comment>
<evidence type="ECO:0000256" key="4">
    <source>
        <dbReference type="ARBA" id="ARBA00022989"/>
    </source>
</evidence>
<evidence type="ECO:0000256" key="1">
    <source>
        <dbReference type="ARBA" id="ARBA00004141"/>
    </source>
</evidence>
<dbReference type="KEGG" id="qsa:O6P43_026286"/>
<evidence type="ECO:0000256" key="5">
    <source>
        <dbReference type="ARBA" id="ARBA00023136"/>
    </source>
</evidence>
<feature type="transmembrane region" description="Helical" evidence="6">
    <location>
        <begin position="102"/>
        <end position="121"/>
    </location>
</feature>
<comment type="subcellular location">
    <subcellularLocation>
        <location evidence="1">Membrane</location>
        <topology evidence="1">Multi-pass membrane protein</topology>
    </subcellularLocation>
</comment>
<comment type="caution">
    <text evidence="7">The sequence shown here is derived from an EMBL/GenBank/DDBJ whole genome shotgun (WGS) entry which is preliminary data.</text>
</comment>
<keyword evidence="4 6" id="KW-1133">Transmembrane helix</keyword>
<evidence type="ECO:0000256" key="2">
    <source>
        <dbReference type="ARBA" id="ARBA00010199"/>
    </source>
</evidence>
<dbReference type="GO" id="GO:0016020">
    <property type="term" value="C:membrane"/>
    <property type="evidence" value="ECO:0007669"/>
    <property type="project" value="UniProtKB-SubCell"/>
</dbReference>
<name>A0AAD7L1S8_QUISA</name>
<keyword evidence="8" id="KW-1185">Reference proteome</keyword>
<feature type="transmembrane region" description="Helical" evidence="6">
    <location>
        <begin position="74"/>
        <end position="96"/>
    </location>
</feature>
<dbReference type="InterPro" id="IPR044644">
    <property type="entry name" value="DinF-like"/>
</dbReference>
<evidence type="ECO:0000313" key="7">
    <source>
        <dbReference type="EMBL" id="KAJ7950044.1"/>
    </source>
</evidence>
<feature type="transmembrane region" description="Helical" evidence="6">
    <location>
        <begin position="7"/>
        <end position="29"/>
    </location>
</feature>
<evidence type="ECO:0000256" key="6">
    <source>
        <dbReference type="SAM" id="Phobius"/>
    </source>
</evidence>
<evidence type="ECO:0000313" key="8">
    <source>
        <dbReference type="Proteomes" id="UP001163823"/>
    </source>
</evidence>
<dbReference type="EMBL" id="JARAOO010000011">
    <property type="protein sequence ID" value="KAJ7950044.1"/>
    <property type="molecule type" value="Genomic_DNA"/>
</dbReference>
<gene>
    <name evidence="7" type="ORF">O6P43_026286</name>
</gene>
<dbReference type="PANTHER" id="PTHR42893:SF46">
    <property type="entry name" value="PROTEIN DETOXIFICATION 44, CHLOROPLASTIC"/>
    <property type="match status" value="1"/>
</dbReference>
<keyword evidence="3 6" id="KW-0812">Transmembrane</keyword>
<protein>
    <submittedName>
        <fullName evidence="7">Protein DETOXIFICATION</fullName>
    </submittedName>
</protein>
<dbReference type="Proteomes" id="UP001163823">
    <property type="component" value="Chromosome 11"/>
</dbReference>
<dbReference type="AlphaFoldDB" id="A0AAD7L1S8"/>
<keyword evidence="5 6" id="KW-0472">Membrane</keyword>
<evidence type="ECO:0000256" key="3">
    <source>
        <dbReference type="ARBA" id="ARBA00022692"/>
    </source>
</evidence>
<proteinExistence type="inferred from homology"/>
<feature type="transmembrane region" description="Helical" evidence="6">
    <location>
        <begin position="41"/>
        <end position="62"/>
    </location>
</feature>
<dbReference type="PANTHER" id="PTHR42893">
    <property type="entry name" value="PROTEIN DETOXIFICATION 44, CHLOROPLASTIC-RELATED"/>
    <property type="match status" value="1"/>
</dbReference>
<sequence>MVIYRILQIGLVTGMVMSTTLFFGFAAFSRLFSTDSEVLQIAQSGILFVAGSQPVNALAFVLDGLYYGVSDFEYAAYSMVLVGLISSVFLLVAAPVLGLPGIWTGLFLFMTLRVLAGVWRLTTKSGPWSKVWYKLEQKTD</sequence>